<dbReference type="PANTHER" id="PTHR31927">
    <property type="entry name" value="FI07246P-RELATED-RELATED"/>
    <property type="match status" value="1"/>
</dbReference>
<dbReference type="Proteomes" id="UP000504634">
    <property type="component" value="Unplaced"/>
</dbReference>
<dbReference type="Pfam" id="PF03103">
    <property type="entry name" value="DUF243"/>
    <property type="match status" value="1"/>
</dbReference>
<feature type="compositionally biased region" description="Polar residues" evidence="1">
    <location>
        <begin position="93"/>
        <end position="108"/>
    </location>
</feature>
<evidence type="ECO:0000313" key="4">
    <source>
        <dbReference type="Proteomes" id="UP000504634"/>
    </source>
</evidence>
<feature type="signal peptide" evidence="2">
    <location>
        <begin position="1"/>
        <end position="15"/>
    </location>
</feature>
<organism evidence="4 5">
    <name type="scientific">Drosophila lebanonensis</name>
    <name type="common">Fruit fly</name>
    <name type="synonym">Scaptodrosophila lebanonensis</name>
    <dbReference type="NCBI Taxonomy" id="7225"/>
    <lineage>
        <taxon>Eukaryota</taxon>
        <taxon>Metazoa</taxon>
        <taxon>Ecdysozoa</taxon>
        <taxon>Arthropoda</taxon>
        <taxon>Hexapoda</taxon>
        <taxon>Insecta</taxon>
        <taxon>Pterygota</taxon>
        <taxon>Neoptera</taxon>
        <taxon>Endopterygota</taxon>
        <taxon>Diptera</taxon>
        <taxon>Brachycera</taxon>
        <taxon>Muscomorpha</taxon>
        <taxon>Ephydroidea</taxon>
        <taxon>Drosophilidae</taxon>
        <taxon>Scaptodrosophila</taxon>
    </lineage>
</organism>
<dbReference type="AlphaFoldDB" id="A0A6J2T5L8"/>
<evidence type="ECO:0000313" key="5">
    <source>
        <dbReference type="RefSeq" id="XP_030370418.1"/>
    </source>
</evidence>
<feature type="region of interest" description="Disordered" evidence="1">
    <location>
        <begin position="93"/>
        <end position="120"/>
    </location>
</feature>
<evidence type="ECO:0000256" key="2">
    <source>
        <dbReference type="SAM" id="SignalP"/>
    </source>
</evidence>
<dbReference type="InterPro" id="IPR004145">
    <property type="entry name" value="DUF243"/>
</dbReference>
<dbReference type="GO" id="GO:0040003">
    <property type="term" value="P:chitin-based cuticle development"/>
    <property type="evidence" value="ECO:0007669"/>
    <property type="project" value="TreeGrafter"/>
</dbReference>
<keyword evidence="2" id="KW-0732">Signal</keyword>
<name>A0A6J2T5L8_DROLE</name>
<dbReference type="SMART" id="SM00690">
    <property type="entry name" value="DM5"/>
    <property type="match status" value="1"/>
</dbReference>
<proteinExistence type="predicted"/>
<dbReference type="RefSeq" id="XP_030370418.1">
    <property type="nucleotide sequence ID" value="XM_030514558.1"/>
</dbReference>
<evidence type="ECO:0000256" key="1">
    <source>
        <dbReference type="SAM" id="MobiDB-lite"/>
    </source>
</evidence>
<reference evidence="5" key="1">
    <citation type="submission" date="2025-08" db="UniProtKB">
        <authorList>
            <consortium name="RefSeq"/>
        </authorList>
    </citation>
    <scope>IDENTIFICATION</scope>
    <source>
        <strain evidence="5">11010-0011.00</strain>
        <tissue evidence="5">Whole body</tissue>
    </source>
</reference>
<dbReference type="GO" id="GO:0062129">
    <property type="term" value="C:chitin-based extracellular matrix"/>
    <property type="evidence" value="ECO:0007669"/>
    <property type="project" value="TreeGrafter"/>
</dbReference>
<evidence type="ECO:0000259" key="3">
    <source>
        <dbReference type="SMART" id="SM00690"/>
    </source>
</evidence>
<keyword evidence="4" id="KW-1185">Reference proteome</keyword>
<dbReference type="GO" id="GO:0008010">
    <property type="term" value="F:structural constituent of chitin-based larval cuticle"/>
    <property type="evidence" value="ECO:0007669"/>
    <property type="project" value="TreeGrafter"/>
</dbReference>
<feature type="domain" description="DUF243" evidence="3">
    <location>
        <begin position="117"/>
        <end position="219"/>
    </location>
</feature>
<dbReference type="GeneID" id="115621036"/>
<sequence length="293" mass="31662">MRVFVLTCLLSLALAAPQGYNYQQQQQQQQLQPGSLQLPAIPQIASIDGQQLLQQALQAPKVQQVLSSAGGSSLSYNSQQQLPFGLQQQSSNFGYNTGAQQEQQQAPPSYNGGGGPSLVSKDIYVHVPPPDQEEEQRYAQPQYPIPPPRKHYRIVFIKAPTPSVSKASLRIKQAPTEEKTIIYVLTKKPDPVDLQAAFEQAAPKPPSKPEVFFIKYKTQEEAAHAQRTIQAQYDQLGGTTQISDEGIAPVTSVIGVLDNQRASGSLNAASNGAAFGVGGGQVSNQYLPANLRA</sequence>
<dbReference type="OrthoDB" id="6376010at2759"/>
<accession>A0A6J2T5L8</accession>
<dbReference type="PANTHER" id="PTHR31927:SF2">
    <property type="entry name" value="FI07246P-RELATED"/>
    <property type="match status" value="1"/>
</dbReference>
<gene>
    <name evidence="5" type="primary">LOC115621036</name>
</gene>
<protein>
    <submittedName>
        <fullName evidence="5">Uncharacterized protein LOC115621036</fullName>
    </submittedName>
</protein>
<feature type="chain" id="PRO_5026884793" evidence="2">
    <location>
        <begin position="16"/>
        <end position="293"/>
    </location>
</feature>